<dbReference type="InterPro" id="IPR027417">
    <property type="entry name" value="P-loop_NTPase"/>
</dbReference>
<sequence>MESLIQLLKDLYTNYKEVMLILFTGLATLSLEKLLPTICSRFSLLFSLIGKKIGGRLAHKNIRETYLNWLVYKKQDLNLTGVIGTEEKPKLEQIFISLRVVRERDKLSKNENNIDTVEKKSFVKTLSAIFNEYFDLFFFSTSKKTYQSYSQYKENIIIKNKLFKPNFLWKINSIYHREGFDVIIILLIFLGLLYLFPFFIFTNFKFLNLIIPQVAVHIGSFLWSFFTIVSIIFLCLIYYEEESKFQRQTIVLILLLLVIIIVPIIPIFIVITQNNTNSNLQSLSSLKQGIVDGISLSAILLVISIIHSKISKLFNRHESEKIYAKGIGDILSSNNYIAILGKPGSGKSTLSQFLALTFAKEKAGDPKIKRKGCSKDRLGINKWYLPIFIPLKDISKFLVETDSKKYDNLIIEAFRRNVLPSYIQNVLTDSYIYYMLKNKECLFLLDGLDEVQDGKEFSTIIEEINGLISRFPENKVIVTSRHSGWRGGIGSHFSVFEIEDLNDKEIFRFIDKWYNAIEENRAGFLGNKSEGEKKFWKDEASEKASKLKQALSDTKSIRQIAENPLLLSIVCFVHYNKTLPKERLRLYEDCSNLLLVQWDQEKGLVVDDTKLTSARKEEIIQEIAFSFHTGKIGEAFGRKEANSDEIIPIVERKLKEFEMDPKQAESLFQKLIERSGVIIITDEYAKRYSFSHLTFQEFFSAKYIFVNKLDVFRVVLEETENSTDALNGWWREVVLLYCLLIRDPSKIIETLYNYSENDILQQNLQLAVQCLDESVKVTNQKIKSEIIEQVFLIRIHSNSELRLKSLDPRIVPYLFKFAQSPFFYRHVIADKIIQVKGDEVIFLTSKIFKLLQSANRHDRLIAVESLNLLFFKFDVYQSVDQKILNNLLTDSDLDVKKATAKLILSIYPKPLDDTVSKKIFDIIKQEFIPNNYFSLDFPKDIEKRNEYIYHYYIDEEGHLELIAESCKILKRLIEASSNEILVIFQKDLEKILINLFNIKSYFSVERYYHCFECVLENLILIDSELNESYRSQLLEALSKGDIRQQVFAVKALSKFYTSDVFVIQSILDKLNAPHSKVRTAVLSSLNNLNIKDDKFKDILIYLEHHRKPISNLRRKQKLITQILVGRGEVGLDEEELNLLNKYFENLNQSNTSTIGKRSEFYELSDEIDSFLYKKDLSKKIREYGLLDIYEKSLEEDSLLELLNKPDIYLNEAAFDIFLEKKTTQQQL</sequence>
<proteinExistence type="predicted"/>
<feature type="transmembrane region" description="Helical" evidence="1">
    <location>
        <begin position="180"/>
        <end position="201"/>
    </location>
</feature>
<dbReference type="PROSITE" id="PS50837">
    <property type="entry name" value="NACHT"/>
    <property type="match status" value="1"/>
</dbReference>
<accession>A0A2A2HTZ0</accession>
<dbReference type="RefSeq" id="WP_095644371.1">
    <property type="nucleotide sequence ID" value="NZ_LMVP01000179.1"/>
</dbReference>
<feature type="transmembrane region" description="Helical" evidence="1">
    <location>
        <begin position="221"/>
        <end position="239"/>
    </location>
</feature>
<dbReference type="SUPFAM" id="SSF48371">
    <property type="entry name" value="ARM repeat"/>
    <property type="match status" value="1"/>
</dbReference>
<dbReference type="Proteomes" id="UP000218164">
    <property type="component" value="Unassembled WGS sequence"/>
</dbReference>
<dbReference type="Pfam" id="PF05729">
    <property type="entry name" value="NACHT"/>
    <property type="match status" value="1"/>
</dbReference>
<keyword evidence="1" id="KW-1133">Transmembrane helix</keyword>
<dbReference type="PANTHER" id="PTHR46844:SF1">
    <property type="entry name" value="SLR5058 PROTEIN"/>
    <property type="match status" value="1"/>
</dbReference>
<dbReference type="Gene3D" id="3.40.50.300">
    <property type="entry name" value="P-loop containing nucleotide triphosphate hydrolases"/>
    <property type="match status" value="1"/>
</dbReference>
<evidence type="ECO:0000313" key="3">
    <source>
        <dbReference type="EMBL" id="PAV12788.1"/>
    </source>
</evidence>
<feature type="domain" description="NACHT" evidence="2">
    <location>
        <begin position="335"/>
        <end position="481"/>
    </location>
</feature>
<reference evidence="3 4" key="1">
    <citation type="journal article" date="2017" name="BMC Genomics">
        <title>Genomic analysis of methanogenic archaea reveals a shift towards energy conservation.</title>
        <authorList>
            <person name="Gilmore S.P."/>
            <person name="Henske J.K."/>
            <person name="Sexton J.A."/>
            <person name="Solomon K.V."/>
            <person name="Seppala S."/>
            <person name="Yoo J.I."/>
            <person name="Huyett L.M."/>
            <person name="Pressman A."/>
            <person name="Cogan J.Z."/>
            <person name="Kivenson V."/>
            <person name="Peng X."/>
            <person name="Tan Y."/>
            <person name="Valentine D.L."/>
            <person name="O'Malley M.A."/>
        </authorList>
    </citation>
    <scope>NUCLEOTIDE SEQUENCE [LARGE SCALE GENOMIC DNA]</scope>
    <source>
        <strain evidence="3 4">MC-15</strain>
    </source>
</reference>
<dbReference type="InterPro" id="IPR011989">
    <property type="entry name" value="ARM-like"/>
</dbReference>
<dbReference type="AlphaFoldDB" id="A0A2A2HTZ0"/>
<feature type="transmembrane region" description="Helical" evidence="1">
    <location>
        <begin position="251"/>
        <end position="269"/>
    </location>
</feature>
<dbReference type="InterPro" id="IPR016024">
    <property type="entry name" value="ARM-type_fold"/>
</dbReference>
<dbReference type="SUPFAM" id="SSF52540">
    <property type="entry name" value="P-loop containing nucleoside triphosphate hydrolases"/>
    <property type="match status" value="1"/>
</dbReference>
<name>A0A2A2HTZ0_9EURY</name>
<keyword evidence="1" id="KW-0812">Transmembrane</keyword>
<evidence type="ECO:0000259" key="2">
    <source>
        <dbReference type="PROSITE" id="PS50837"/>
    </source>
</evidence>
<keyword evidence="4" id="KW-1185">Reference proteome</keyword>
<dbReference type="InterPro" id="IPR007111">
    <property type="entry name" value="NACHT_NTPase"/>
</dbReference>
<dbReference type="OrthoDB" id="133973at2157"/>
<organism evidence="3 4">
    <name type="scientific">Methanosarcina spelaei</name>
    <dbReference type="NCBI Taxonomy" id="1036679"/>
    <lineage>
        <taxon>Archaea</taxon>
        <taxon>Methanobacteriati</taxon>
        <taxon>Methanobacteriota</taxon>
        <taxon>Stenosarchaea group</taxon>
        <taxon>Methanomicrobia</taxon>
        <taxon>Methanosarcinales</taxon>
        <taxon>Methanosarcinaceae</taxon>
        <taxon>Methanosarcina</taxon>
    </lineage>
</organism>
<comment type="caution">
    <text evidence="3">The sequence shown here is derived from an EMBL/GenBank/DDBJ whole genome shotgun (WGS) entry which is preliminary data.</text>
</comment>
<dbReference type="Gene3D" id="1.25.10.10">
    <property type="entry name" value="Leucine-rich Repeat Variant"/>
    <property type="match status" value="1"/>
</dbReference>
<keyword evidence="1" id="KW-0472">Membrane</keyword>
<gene>
    <name evidence="3" type="ORF">ASJ81_05825</name>
</gene>
<dbReference type="EMBL" id="LMVP01000179">
    <property type="protein sequence ID" value="PAV12788.1"/>
    <property type="molecule type" value="Genomic_DNA"/>
</dbReference>
<evidence type="ECO:0000313" key="4">
    <source>
        <dbReference type="Proteomes" id="UP000218164"/>
    </source>
</evidence>
<dbReference type="PANTHER" id="PTHR46844">
    <property type="entry name" value="SLR5058 PROTEIN"/>
    <property type="match status" value="1"/>
</dbReference>
<protein>
    <recommendedName>
        <fullName evidence="2">NACHT domain-containing protein</fullName>
    </recommendedName>
</protein>
<evidence type="ECO:0000256" key="1">
    <source>
        <dbReference type="SAM" id="Phobius"/>
    </source>
</evidence>